<dbReference type="PANTHER" id="PTHR15615">
    <property type="match status" value="1"/>
</dbReference>
<dbReference type="Pfam" id="PF00134">
    <property type="entry name" value="Cyclin_N"/>
    <property type="match status" value="1"/>
</dbReference>
<feature type="region of interest" description="Disordered" evidence="1">
    <location>
        <begin position="72"/>
        <end position="104"/>
    </location>
</feature>
<evidence type="ECO:0000259" key="2">
    <source>
        <dbReference type="Pfam" id="PF00134"/>
    </source>
</evidence>
<feature type="compositionally biased region" description="Low complexity" evidence="1">
    <location>
        <begin position="396"/>
        <end position="416"/>
    </location>
</feature>
<dbReference type="CDD" id="cd20557">
    <property type="entry name" value="CYCLIN_ScPCL1-like"/>
    <property type="match status" value="1"/>
</dbReference>
<dbReference type="GO" id="GO:0005634">
    <property type="term" value="C:nucleus"/>
    <property type="evidence" value="ECO:0007669"/>
    <property type="project" value="TreeGrafter"/>
</dbReference>
<dbReference type="GO" id="GO:0000307">
    <property type="term" value="C:cyclin-dependent protein kinase holoenzyme complex"/>
    <property type="evidence" value="ECO:0007669"/>
    <property type="project" value="TreeGrafter"/>
</dbReference>
<organism evidence="3 4">
    <name type="scientific">Serendipita indica (strain DSM 11827)</name>
    <name type="common">Root endophyte fungus</name>
    <name type="synonym">Piriformospora indica</name>
    <dbReference type="NCBI Taxonomy" id="1109443"/>
    <lineage>
        <taxon>Eukaryota</taxon>
        <taxon>Fungi</taxon>
        <taxon>Dikarya</taxon>
        <taxon>Basidiomycota</taxon>
        <taxon>Agaricomycotina</taxon>
        <taxon>Agaricomycetes</taxon>
        <taxon>Sebacinales</taxon>
        <taxon>Serendipitaceae</taxon>
        <taxon>Serendipita</taxon>
    </lineage>
</organism>
<keyword evidence="4" id="KW-1185">Reference proteome</keyword>
<evidence type="ECO:0000313" key="3">
    <source>
        <dbReference type="EMBL" id="CCA73806.1"/>
    </source>
</evidence>
<feature type="region of interest" description="Disordered" evidence="1">
    <location>
        <begin position="234"/>
        <end position="253"/>
    </location>
</feature>
<dbReference type="EMBL" id="CAFZ01000254">
    <property type="protein sequence ID" value="CCA73806.1"/>
    <property type="molecule type" value="Genomic_DNA"/>
</dbReference>
<proteinExistence type="predicted"/>
<comment type="caution">
    <text evidence="3">The sequence shown here is derived from an EMBL/GenBank/DDBJ whole genome shotgun (WGS) entry which is preliminary data.</text>
</comment>
<gene>
    <name evidence="3" type="ORF">PIIN_07760</name>
</gene>
<feature type="region of interest" description="Disordered" evidence="1">
    <location>
        <begin position="396"/>
        <end position="455"/>
    </location>
</feature>
<sequence length="502" mass="54671">MPSHALHSPNLSRAELCRYYRSPVRRRHPHSLVELTEHDPALVRYLAAPLEPALVVELIKAVRDMIKVPEQEVLPTPPSTPLKSLSKQQQEEEGVQDPNANSDYRAGWPPVLNPQWLPLEQFVPWIIASSKVRVPTLCYTLLVLERLGSRFPPHAQGMTCTRHRIILAAIIVASKYLNDQTPKNKHWAVHSRGLFATCEITLMEKQVLSIIDFDLSFTEEQLIQRMFPLLHPRSAASSTKQPPTLNVPSQPLTPLTPIALSNAAKGTPVSESKIKVTQAPRRFKAEVVPRDFVLQPVPAFKKRGEKHQVARKTTTESSSMTFSTSQSAPSHLVNTAHDQATTASSTLALPEIRVAGVKGSTSMSLGRSFSSDGLLEGAGVVTMSVARTFSSTVSSSMTASSSISASTSTSNSEVSTPPDSSAAYDHVVKPPPMHRRDSDSAIHPTTSGQIFLSEHGGGSRLMSKILGVGKTLSSARRVGHGIKGDRKVSTATIVPDEVHIEH</sequence>
<dbReference type="GO" id="GO:0019901">
    <property type="term" value="F:protein kinase binding"/>
    <property type="evidence" value="ECO:0007669"/>
    <property type="project" value="InterPro"/>
</dbReference>
<evidence type="ECO:0000256" key="1">
    <source>
        <dbReference type="SAM" id="MobiDB-lite"/>
    </source>
</evidence>
<evidence type="ECO:0000313" key="4">
    <source>
        <dbReference type="Proteomes" id="UP000007148"/>
    </source>
</evidence>
<dbReference type="AlphaFoldDB" id="G4TR63"/>
<dbReference type="OrthoDB" id="10250320at2759"/>
<dbReference type="InterPro" id="IPR013922">
    <property type="entry name" value="Cyclin_PHO80-like"/>
</dbReference>
<accession>G4TR63</accession>
<reference evidence="3 4" key="1">
    <citation type="journal article" date="2011" name="PLoS Pathog.">
        <title>Endophytic Life Strategies Decoded by Genome and Transcriptome Analyses of the Mutualistic Root Symbiont Piriformospora indica.</title>
        <authorList>
            <person name="Zuccaro A."/>
            <person name="Lahrmann U."/>
            <person name="Guldener U."/>
            <person name="Langen G."/>
            <person name="Pfiffi S."/>
            <person name="Biedenkopf D."/>
            <person name="Wong P."/>
            <person name="Samans B."/>
            <person name="Grimm C."/>
            <person name="Basiewicz M."/>
            <person name="Murat C."/>
            <person name="Martin F."/>
            <person name="Kogel K.H."/>
        </authorList>
    </citation>
    <scope>NUCLEOTIDE SEQUENCE [LARGE SCALE GENOMIC DNA]</scope>
    <source>
        <strain evidence="3 4">DSM 11827</strain>
    </source>
</reference>
<dbReference type="InterPro" id="IPR036915">
    <property type="entry name" value="Cyclin-like_sf"/>
</dbReference>
<dbReference type="Gene3D" id="1.10.472.10">
    <property type="entry name" value="Cyclin-like"/>
    <property type="match status" value="1"/>
</dbReference>
<dbReference type="PANTHER" id="PTHR15615:SF10">
    <property type="entry name" value="PHO85 CYCLIN-2-RELATED"/>
    <property type="match status" value="1"/>
</dbReference>
<dbReference type="SUPFAM" id="SSF47954">
    <property type="entry name" value="Cyclin-like"/>
    <property type="match status" value="1"/>
</dbReference>
<feature type="compositionally biased region" description="Polar residues" evidence="1">
    <location>
        <begin position="235"/>
        <end position="253"/>
    </location>
</feature>
<dbReference type="STRING" id="1109443.G4TR63"/>
<dbReference type="InterPro" id="IPR006671">
    <property type="entry name" value="Cyclin_N"/>
</dbReference>
<feature type="region of interest" description="Disordered" evidence="1">
    <location>
        <begin position="303"/>
        <end position="328"/>
    </location>
</feature>
<dbReference type="Proteomes" id="UP000007148">
    <property type="component" value="Unassembled WGS sequence"/>
</dbReference>
<dbReference type="InParanoid" id="G4TR63"/>
<dbReference type="eggNOG" id="KOG1674">
    <property type="taxonomic scope" value="Eukaryota"/>
</dbReference>
<feature type="domain" description="Cyclin N-terminal" evidence="2">
    <location>
        <begin position="128"/>
        <end position="216"/>
    </location>
</feature>
<protein>
    <submittedName>
        <fullName evidence="3">Related to cyclin (C-terminal)</fullName>
    </submittedName>
</protein>
<name>G4TR63_SERID</name>
<dbReference type="HOGENOM" id="CLU_543034_0_0_1"/>
<dbReference type="OMA" id="FATCEIT"/>
<feature type="compositionally biased region" description="Low complexity" evidence="1">
    <location>
        <begin position="315"/>
        <end position="328"/>
    </location>
</feature>
<dbReference type="GO" id="GO:0016538">
    <property type="term" value="F:cyclin-dependent protein serine/threonine kinase regulator activity"/>
    <property type="evidence" value="ECO:0007669"/>
    <property type="project" value="TreeGrafter"/>
</dbReference>